<dbReference type="InterPro" id="IPR019832">
    <property type="entry name" value="Mn/Fe_SOD_C"/>
</dbReference>
<evidence type="ECO:0000256" key="2">
    <source>
        <dbReference type="ARBA" id="ARBA00012682"/>
    </source>
</evidence>
<dbReference type="InterPro" id="IPR006311">
    <property type="entry name" value="TAT_signal"/>
</dbReference>
<dbReference type="SUPFAM" id="SSF54719">
    <property type="entry name" value="Fe,Mn superoxide dismutase (SOD), C-terminal domain"/>
    <property type="match status" value="1"/>
</dbReference>
<sequence>MNTTTLLARRFVLAAGASMATAGFAGMRVATAQSASPVAPAAAPAAGPATASGPFALPPLTYAPTALEPHIDAATMSLHHDRHHAAYVTALNGALKDHGQLAQLPLEQLLARLGEAPEAVRTTLRNNAGGHANHAMFWQIMGANAGGAPSGELAQAIDRDLGGLDKFKADFNGAGARQFGSGWVFVTVDRAGKLAIAARPNQDTPLMDGQRVLMGNDVWEHAYYLKYNNRRADYLAAWWNVVNWNAVAQRYAAAKDGSLTI</sequence>
<gene>
    <name evidence="8" type="ORF">F0Q34_02500</name>
</gene>
<dbReference type="PRINTS" id="PR01703">
    <property type="entry name" value="MNSODISMTASE"/>
</dbReference>
<dbReference type="OrthoDB" id="9803125at2"/>
<evidence type="ECO:0000256" key="4">
    <source>
        <dbReference type="ARBA" id="ARBA00023002"/>
    </source>
</evidence>
<dbReference type="GO" id="GO:0004784">
    <property type="term" value="F:superoxide dismutase activity"/>
    <property type="evidence" value="ECO:0007669"/>
    <property type="project" value="UniProtKB-EC"/>
</dbReference>
<evidence type="ECO:0000259" key="7">
    <source>
        <dbReference type="Pfam" id="PF02777"/>
    </source>
</evidence>
<evidence type="ECO:0000256" key="5">
    <source>
        <dbReference type="SAM" id="SignalP"/>
    </source>
</evidence>
<comment type="similarity">
    <text evidence="1">Belongs to the iron/manganese superoxide dismutase family.</text>
</comment>
<name>A0A5B2TKP9_9PROT</name>
<organism evidence="8 9">
    <name type="scientific">Teichococcus oryzae</name>
    <dbReference type="NCBI Taxonomy" id="1608942"/>
    <lineage>
        <taxon>Bacteria</taxon>
        <taxon>Pseudomonadati</taxon>
        <taxon>Pseudomonadota</taxon>
        <taxon>Alphaproteobacteria</taxon>
        <taxon>Acetobacterales</taxon>
        <taxon>Roseomonadaceae</taxon>
        <taxon>Roseomonas</taxon>
    </lineage>
</organism>
<dbReference type="PANTHER" id="PTHR43595:SF2">
    <property type="entry name" value="SMALL RIBOSOMAL SUBUNIT PROTEIN MS42"/>
    <property type="match status" value="1"/>
</dbReference>
<dbReference type="RefSeq" id="WP_149810532.1">
    <property type="nucleotide sequence ID" value="NZ_VUKA01000001.1"/>
</dbReference>
<evidence type="ECO:0000256" key="1">
    <source>
        <dbReference type="ARBA" id="ARBA00008714"/>
    </source>
</evidence>
<evidence type="ECO:0000313" key="8">
    <source>
        <dbReference type="EMBL" id="KAA2214595.1"/>
    </source>
</evidence>
<keyword evidence="4" id="KW-0560">Oxidoreductase</keyword>
<keyword evidence="5" id="KW-0732">Signal</keyword>
<dbReference type="FunFam" id="3.55.40.20:FF:000004">
    <property type="entry name" value="Superoxide dismutase [Fe]"/>
    <property type="match status" value="1"/>
</dbReference>
<dbReference type="Proteomes" id="UP000322110">
    <property type="component" value="Unassembled WGS sequence"/>
</dbReference>
<dbReference type="SUPFAM" id="SSF46609">
    <property type="entry name" value="Fe,Mn superoxide dismutase (SOD), N-terminal domain"/>
    <property type="match status" value="1"/>
</dbReference>
<accession>A0A5B2TKP9</accession>
<feature type="signal peptide" evidence="5">
    <location>
        <begin position="1"/>
        <end position="22"/>
    </location>
</feature>
<reference evidence="8 9" key="1">
    <citation type="journal article" date="2015" name="Int. J. Syst. Evol. Microbiol.">
        <title>Roseomonas oryzae sp. nov., isolated from paddy rhizosphere soil.</title>
        <authorList>
            <person name="Ramaprasad E.V."/>
            <person name="Sasikala Ch."/>
            <person name="Ramana Ch.V."/>
        </authorList>
    </citation>
    <scope>NUCLEOTIDE SEQUENCE [LARGE SCALE GENOMIC DNA]</scope>
    <source>
        <strain evidence="8 9">KCTC 42542</strain>
    </source>
</reference>
<keyword evidence="3" id="KW-0479">Metal-binding</keyword>
<comment type="caution">
    <text evidence="8">The sequence shown here is derived from an EMBL/GenBank/DDBJ whole genome shotgun (WGS) entry which is preliminary data.</text>
</comment>
<dbReference type="Gene3D" id="3.55.40.20">
    <property type="entry name" value="Iron/manganese superoxide dismutase, C-terminal domain"/>
    <property type="match status" value="1"/>
</dbReference>
<dbReference type="FunFam" id="1.10.287.990:FF:000001">
    <property type="entry name" value="Superoxide dismutase"/>
    <property type="match status" value="1"/>
</dbReference>
<feature type="domain" description="Manganese/iron superoxide dismutase N-terminal" evidence="6">
    <location>
        <begin position="55"/>
        <end position="141"/>
    </location>
</feature>
<dbReference type="Pfam" id="PF02777">
    <property type="entry name" value="Sod_Fe_C"/>
    <property type="match status" value="1"/>
</dbReference>
<dbReference type="InterPro" id="IPR019833">
    <property type="entry name" value="Mn/Fe_SOD_BS"/>
</dbReference>
<dbReference type="GO" id="GO:0046872">
    <property type="term" value="F:metal ion binding"/>
    <property type="evidence" value="ECO:0007669"/>
    <property type="project" value="UniProtKB-KW"/>
</dbReference>
<dbReference type="EC" id="1.15.1.1" evidence="2"/>
<keyword evidence="9" id="KW-1185">Reference proteome</keyword>
<dbReference type="Pfam" id="PF00081">
    <property type="entry name" value="Sod_Fe_N"/>
    <property type="match status" value="1"/>
</dbReference>
<dbReference type="EMBL" id="VUKA01000001">
    <property type="protein sequence ID" value="KAA2214595.1"/>
    <property type="molecule type" value="Genomic_DNA"/>
</dbReference>
<protein>
    <recommendedName>
        <fullName evidence="2">superoxide dismutase</fullName>
        <ecNumber evidence="2">1.15.1.1</ecNumber>
    </recommendedName>
</protein>
<evidence type="ECO:0000256" key="3">
    <source>
        <dbReference type="ARBA" id="ARBA00022723"/>
    </source>
</evidence>
<dbReference type="InterPro" id="IPR019831">
    <property type="entry name" value="Mn/Fe_SOD_N"/>
</dbReference>
<dbReference type="PROSITE" id="PS51318">
    <property type="entry name" value="TAT"/>
    <property type="match status" value="1"/>
</dbReference>
<evidence type="ECO:0000259" key="6">
    <source>
        <dbReference type="Pfam" id="PF00081"/>
    </source>
</evidence>
<dbReference type="InterPro" id="IPR036314">
    <property type="entry name" value="SOD_C_sf"/>
</dbReference>
<dbReference type="PANTHER" id="PTHR43595">
    <property type="entry name" value="37S RIBOSOMAL PROTEIN S26, MITOCHONDRIAL"/>
    <property type="match status" value="1"/>
</dbReference>
<dbReference type="InterPro" id="IPR036324">
    <property type="entry name" value="Mn/Fe_SOD_N_sf"/>
</dbReference>
<dbReference type="AlphaFoldDB" id="A0A5B2TKP9"/>
<proteinExistence type="inferred from homology"/>
<dbReference type="PROSITE" id="PS00088">
    <property type="entry name" value="SOD_MN"/>
    <property type="match status" value="1"/>
</dbReference>
<dbReference type="InterPro" id="IPR001189">
    <property type="entry name" value="Mn/Fe_SOD"/>
</dbReference>
<feature type="chain" id="PRO_5022683192" description="superoxide dismutase" evidence="5">
    <location>
        <begin position="23"/>
        <end position="261"/>
    </location>
</feature>
<evidence type="ECO:0000313" key="9">
    <source>
        <dbReference type="Proteomes" id="UP000322110"/>
    </source>
</evidence>
<dbReference type="GO" id="GO:0005737">
    <property type="term" value="C:cytoplasm"/>
    <property type="evidence" value="ECO:0007669"/>
    <property type="project" value="TreeGrafter"/>
</dbReference>
<dbReference type="Gene3D" id="1.10.287.990">
    <property type="entry name" value="Fe,Mn superoxide dismutase (SOD) domain"/>
    <property type="match status" value="1"/>
</dbReference>
<feature type="domain" description="Manganese/iron superoxide dismutase C-terminal" evidence="7">
    <location>
        <begin position="149"/>
        <end position="250"/>
    </location>
</feature>